<gene>
    <name evidence="2" type="ORF">GSY63_15160</name>
</gene>
<dbReference type="RefSeq" id="WP_166586664.1">
    <property type="nucleotide sequence ID" value="NZ_WWEO01000043.1"/>
</dbReference>
<dbReference type="Proteomes" id="UP000638732">
    <property type="component" value="Unassembled WGS sequence"/>
</dbReference>
<dbReference type="Gene3D" id="3.40.50.720">
    <property type="entry name" value="NAD(P)-binding Rossmann-like Domain"/>
    <property type="match status" value="1"/>
</dbReference>
<accession>A0A966DUQ8</accession>
<organism evidence="2 3">
    <name type="scientific">Mucilaginibacter agri</name>
    <dbReference type="NCBI Taxonomy" id="2695265"/>
    <lineage>
        <taxon>Bacteria</taxon>
        <taxon>Pseudomonadati</taxon>
        <taxon>Bacteroidota</taxon>
        <taxon>Sphingobacteriia</taxon>
        <taxon>Sphingobacteriales</taxon>
        <taxon>Sphingobacteriaceae</taxon>
        <taxon>Mucilaginibacter</taxon>
    </lineage>
</organism>
<dbReference type="PANTHER" id="PTHR42879">
    <property type="entry name" value="3-OXOACYL-(ACYL-CARRIER-PROTEIN) REDUCTASE"/>
    <property type="match status" value="1"/>
</dbReference>
<sequence>MDLQLKDKTALVSGSTAGIGYSIAKLFAAEGAHVVVNGRTEKRVNAAIESIKAETGNQEVTGIVADFAKPDQVAELINKLPEVDILINNVAIFEPKAFADISDDDWLRFYEINVLSGIRLSRAYFGKMLKKNWGRIIFISSESAVQIPEEMIHYGMTKTAQLAVARGLAELTKGTNVTVNSVLPGPTLSEGVGGFIESLAKDQNKTEEQVEQDFFVHMRPTSIIKRFLSTDEIANTVVYLSSPLASATNGAAIRAEGGLLKTML</sequence>
<comment type="similarity">
    <text evidence="1">Belongs to the short-chain dehydrogenases/reductases (SDR) family.</text>
</comment>
<dbReference type="InterPro" id="IPR002347">
    <property type="entry name" value="SDR_fam"/>
</dbReference>
<dbReference type="CDD" id="cd05233">
    <property type="entry name" value="SDR_c"/>
    <property type="match status" value="1"/>
</dbReference>
<dbReference type="SUPFAM" id="SSF51735">
    <property type="entry name" value="NAD(P)-binding Rossmann-fold domains"/>
    <property type="match status" value="1"/>
</dbReference>
<dbReference type="AlphaFoldDB" id="A0A966DUQ8"/>
<proteinExistence type="inferred from homology"/>
<keyword evidence="3" id="KW-1185">Reference proteome</keyword>
<comment type="caution">
    <text evidence="2">The sequence shown here is derived from an EMBL/GenBank/DDBJ whole genome shotgun (WGS) entry which is preliminary data.</text>
</comment>
<reference evidence="2" key="2">
    <citation type="submission" date="2020-10" db="EMBL/GenBank/DDBJ databases">
        <title>Mucilaginibacter sp. nov., isolated from soil.</title>
        <authorList>
            <person name="Jeon C.O."/>
        </authorList>
    </citation>
    <scope>NUCLEOTIDE SEQUENCE</scope>
    <source>
        <strain evidence="2">R11</strain>
    </source>
</reference>
<evidence type="ECO:0000313" key="2">
    <source>
        <dbReference type="EMBL" id="NCD70706.1"/>
    </source>
</evidence>
<name>A0A966DUQ8_9SPHI</name>
<dbReference type="InterPro" id="IPR036291">
    <property type="entry name" value="NAD(P)-bd_dom_sf"/>
</dbReference>
<dbReference type="EMBL" id="WWEO01000043">
    <property type="protein sequence ID" value="NCD70706.1"/>
    <property type="molecule type" value="Genomic_DNA"/>
</dbReference>
<protein>
    <submittedName>
        <fullName evidence="2">SDR family oxidoreductase</fullName>
    </submittedName>
</protein>
<dbReference type="PRINTS" id="PR00081">
    <property type="entry name" value="GDHRDH"/>
</dbReference>
<dbReference type="InterPro" id="IPR050259">
    <property type="entry name" value="SDR"/>
</dbReference>
<evidence type="ECO:0000256" key="1">
    <source>
        <dbReference type="ARBA" id="ARBA00006484"/>
    </source>
</evidence>
<dbReference type="Pfam" id="PF00106">
    <property type="entry name" value="adh_short"/>
    <property type="match status" value="1"/>
</dbReference>
<reference evidence="2" key="1">
    <citation type="submission" date="2020-01" db="EMBL/GenBank/DDBJ databases">
        <authorList>
            <person name="Seo Y.L."/>
        </authorList>
    </citation>
    <scope>NUCLEOTIDE SEQUENCE</scope>
    <source>
        <strain evidence="2">R11</strain>
    </source>
</reference>
<evidence type="ECO:0000313" key="3">
    <source>
        <dbReference type="Proteomes" id="UP000638732"/>
    </source>
</evidence>